<feature type="compositionally biased region" description="Polar residues" evidence="8">
    <location>
        <begin position="73"/>
        <end position="87"/>
    </location>
</feature>
<dbReference type="PANTHER" id="PTHR43520:SF19">
    <property type="entry name" value="COPPER-TRANSPORTING ATPASE PAA2, CHLOROPLASTIC"/>
    <property type="match status" value="1"/>
</dbReference>
<evidence type="ECO:0000313" key="12">
    <source>
        <dbReference type="Proteomes" id="UP001255856"/>
    </source>
</evidence>
<dbReference type="SUPFAM" id="SSF56784">
    <property type="entry name" value="HAD-like"/>
    <property type="match status" value="1"/>
</dbReference>
<gene>
    <name evidence="11" type="ORF">QBZ16_002824</name>
</gene>
<dbReference type="InterPro" id="IPR036412">
    <property type="entry name" value="HAD-like_sf"/>
</dbReference>
<proteinExistence type="inferred from homology"/>
<dbReference type="Gene3D" id="3.40.1110.10">
    <property type="entry name" value="Calcium-transporting ATPase, cytoplasmic domain N"/>
    <property type="match status" value="1"/>
</dbReference>
<name>A0AAD9IIW1_PROWI</name>
<dbReference type="EMBL" id="JASFZW010000003">
    <property type="protein sequence ID" value="KAK2079133.1"/>
    <property type="molecule type" value="Genomic_DNA"/>
</dbReference>
<dbReference type="AlphaFoldDB" id="A0AAD9IIW1"/>
<dbReference type="SUPFAM" id="SSF55008">
    <property type="entry name" value="HMA, heavy metal-associated domain"/>
    <property type="match status" value="1"/>
</dbReference>
<keyword evidence="4" id="KW-0479">Metal-binding</keyword>
<evidence type="ECO:0000256" key="8">
    <source>
        <dbReference type="SAM" id="MobiDB-lite"/>
    </source>
</evidence>
<evidence type="ECO:0000256" key="3">
    <source>
        <dbReference type="ARBA" id="ARBA00022692"/>
    </source>
</evidence>
<protein>
    <recommendedName>
        <fullName evidence="10">HMA domain-containing protein</fullName>
    </recommendedName>
</protein>
<evidence type="ECO:0000313" key="11">
    <source>
        <dbReference type="EMBL" id="KAK2079133.1"/>
    </source>
</evidence>
<dbReference type="GO" id="GO:0016020">
    <property type="term" value="C:membrane"/>
    <property type="evidence" value="ECO:0007669"/>
    <property type="project" value="UniProtKB-SubCell"/>
</dbReference>
<feature type="transmembrane region" description="Helical" evidence="9">
    <location>
        <begin position="378"/>
        <end position="399"/>
    </location>
</feature>
<accession>A0AAD9IIW1</accession>
<evidence type="ECO:0000256" key="2">
    <source>
        <dbReference type="ARBA" id="ARBA00006024"/>
    </source>
</evidence>
<feature type="region of interest" description="Disordered" evidence="8">
    <location>
        <begin position="64"/>
        <end position="89"/>
    </location>
</feature>
<feature type="transmembrane region" description="Helical" evidence="9">
    <location>
        <begin position="347"/>
        <end position="366"/>
    </location>
</feature>
<dbReference type="GO" id="GO:0055070">
    <property type="term" value="P:copper ion homeostasis"/>
    <property type="evidence" value="ECO:0007669"/>
    <property type="project" value="TreeGrafter"/>
</dbReference>
<dbReference type="Pfam" id="PF00122">
    <property type="entry name" value="E1-E2_ATPase"/>
    <property type="match status" value="1"/>
</dbReference>
<keyword evidence="5" id="KW-1278">Translocase</keyword>
<dbReference type="SUPFAM" id="SSF81653">
    <property type="entry name" value="Calcium ATPase, transduction domain A"/>
    <property type="match status" value="1"/>
</dbReference>
<dbReference type="InterPro" id="IPR006121">
    <property type="entry name" value="HMA_dom"/>
</dbReference>
<evidence type="ECO:0000256" key="5">
    <source>
        <dbReference type="ARBA" id="ARBA00022967"/>
    </source>
</evidence>
<dbReference type="NCBIfam" id="TIGR01494">
    <property type="entry name" value="ATPase_P-type"/>
    <property type="match status" value="2"/>
</dbReference>
<dbReference type="PRINTS" id="PR00119">
    <property type="entry name" value="CATATPASE"/>
</dbReference>
<feature type="transmembrane region" description="Helical" evidence="9">
    <location>
        <begin position="670"/>
        <end position="689"/>
    </location>
</feature>
<dbReference type="PROSITE" id="PS50846">
    <property type="entry name" value="HMA_2"/>
    <property type="match status" value="1"/>
</dbReference>
<dbReference type="InterPro" id="IPR023214">
    <property type="entry name" value="HAD_sf"/>
</dbReference>
<dbReference type="PROSITE" id="PS00154">
    <property type="entry name" value="ATPASE_E1_E2"/>
    <property type="match status" value="1"/>
</dbReference>
<keyword evidence="7 9" id="KW-0472">Membrane</keyword>
<feature type="transmembrane region" description="Helical" evidence="9">
    <location>
        <begin position="411"/>
        <end position="435"/>
    </location>
</feature>
<evidence type="ECO:0000256" key="1">
    <source>
        <dbReference type="ARBA" id="ARBA00004370"/>
    </source>
</evidence>
<evidence type="ECO:0000256" key="7">
    <source>
        <dbReference type="ARBA" id="ARBA00023136"/>
    </source>
</evidence>
<keyword evidence="6 9" id="KW-1133">Transmembrane helix</keyword>
<sequence>MHCASCAALVQGILRSDADVVEASVSVLTSLAHARYVSSDTSHRVAKRLAQAVTAAGFPAEPRELDGAFARTNGPSRLDTSQSTDASSGKAATGFQARLPAALAIAGLALALSPQSPRPAGACCKTHSSFSSLCCSIAGLGSCGGPSCGRAGNKPSAARLAVLRALGASALLFPGWGVLRGGLRALLARGQPTMDSLIALAALCSLLSGASPAEPAVLVAAVLAGRALEERGRKHALRDVAQLESIVPRRATQVLALAKAEGAPDAPHTRSLLVDASADAGALRPKAVTLAAPGEPIPVDGTVLSGAGWVDESTLSGEPLPRPRSAGDAVAAGTTLVSGHLLVQTTLAGAETAVGSLAALVAASLARPTATQRLANGIVGRFAWGVLGAAGAAAAWRLARRDAPGQAARRAASVLVAACPCALGLAAPLATLVAVSGSARALGIRVAGGDVLESVARADTVVLDKTGTLTDAVSRVVSVAHRRGVVAEGADLGAAVEAATETPGRGVAAVVNGRAVIVGSQGWLAEQGVLAAEDVEAVVSESGVVTDSLTASDDGAVAAEVWVAVDAECVARAVGLLDGAGADVFACLSPEDKAGLVRSLQASGRRVLFVGDGVNDAAALAAADAGVAVAEGAGAAHAAAGAVLVGGGLGRLVALLELSRRTLRTSRRNLLWALGYNALALPFAAGAVPRAAPSPALSSICMGLSSTGILLNSLSLKWHIRRLRDRL</sequence>
<evidence type="ECO:0000259" key="10">
    <source>
        <dbReference type="PROSITE" id="PS50846"/>
    </source>
</evidence>
<dbReference type="Proteomes" id="UP001255856">
    <property type="component" value="Unassembled WGS sequence"/>
</dbReference>
<dbReference type="Gene3D" id="2.70.150.10">
    <property type="entry name" value="Calcium-transporting ATPase, cytoplasmic transduction domain A"/>
    <property type="match status" value="1"/>
</dbReference>
<dbReference type="InterPro" id="IPR008250">
    <property type="entry name" value="ATPase_P-typ_transduc_dom_A_sf"/>
</dbReference>
<evidence type="ECO:0000256" key="4">
    <source>
        <dbReference type="ARBA" id="ARBA00022723"/>
    </source>
</evidence>
<dbReference type="CDD" id="cd00371">
    <property type="entry name" value="HMA"/>
    <property type="match status" value="1"/>
</dbReference>
<dbReference type="GO" id="GO:0043682">
    <property type="term" value="F:P-type divalent copper transporter activity"/>
    <property type="evidence" value="ECO:0007669"/>
    <property type="project" value="TreeGrafter"/>
</dbReference>
<organism evidence="11 12">
    <name type="scientific">Prototheca wickerhamii</name>
    <dbReference type="NCBI Taxonomy" id="3111"/>
    <lineage>
        <taxon>Eukaryota</taxon>
        <taxon>Viridiplantae</taxon>
        <taxon>Chlorophyta</taxon>
        <taxon>core chlorophytes</taxon>
        <taxon>Trebouxiophyceae</taxon>
        <taxon>Chlorellales</taxon>
        <taxon>Chlorellaceae</taxon>
        <taxon>Prototheca</taxon>
    </lineage>
</organism>
<keyword evidence="12" id="KW-1185">Reference proteome</keyword>
<comment type="similarity">
    <text evidence="2">Belongs to the cation transport ATPase (P-type) (TC 3.A.3) family. Type IB subfamily.</text>
</comment>
<dbReference type="PRINTS" id="PR00120">
    <property type="entry name" value="HATPASE"/>
</dbReference>
<dbReference type="GO" id="GO:0005524">
    <property type="term" value="F:ATP binding"/>
    <property type="evidence" value="ECO:0007669"/>
    <property type="project" value="InterPro"/>
</dbReference>
<dbReference type="Pfam" id="PF00702">
    <property type="entry name" value="Hydrolase"/>
    <property type="match status" value="1"/>
</dbReference>
<dbReference type="PANTHER" id="PTHR43520">
    <property type="entry name" value="ATP7, ISOFORM B"/>
    <property type="match status" value="1"/>
</dbReference>
<dbReference type="InterPro" id="IPR023299">
    <property type="entry name" value="ATPase_P-typ_cyto_dom_N"/>
</dbReference>
<dbReference type="Gene3D" id="3.30.70.100">
    <property type="match status" value="1"/>
</dbReference>
<dbReference type="InterPro" id="IPR018303">
    <property type="entry name" value="ATPase_P-typ_P_site"/>
</dbReference>
<dbReference type="Gene3D" id="3.40.50.1000">
    <property type="entry name" value="HAD superfamily/HAD-like"/>
    <property type="match status" value="1"/>
</dbReference>
<feature type="transmembrane region" description="Helical" evidence="9">
    <location>
        <begin position="695"/>
        <end position="716"/>
    </location>
</feature>
<keyword evidence="3 9" id="KW-0812">Transmembrane</keyword>
<evidence type="ECO:0000256" key="6">
    <source>
        <dbReference type="ARBA" id="ARBA00022989"/>
    </source>
</evidence>
<comment type="caution">
    <text evidence="11">The sequence shown here is derived from an EMBL/GenBank/DDBJ whole genome shotgun (WGS) entry which is preliminary data.</text>
</comment>
<reference evidence="11" key="1">
    <citation type="submission" date="2021-01" db="EMBL/GenBank/DDBJ databases">
        <authorList>
            <person name="Eckstrom K.M.E."/>
        </authorList>
    </citation>
    <scope>NUCLEOTIDE SEQUENCE</scope>
    <source>
        <strain evidence="11">UVCC 0001</strain>
    </source>
</reference>
<dbReference type="GO" id="GO:0005507">
    <property type="term" value="F:copper ion binding"/>
    <property type="evidence" value="ECO:0007669"/>
    <property type="project" value="TreeGrafter"/>
</dbReference>
<dbReference type="InterPro" id="IPR001757">
    <property type="entry name" value="P_typ_ATPase"/>
</dbReference>
<dbReference type="InterPro" id="IPR059000">
    <property type="entry name" value="ATPase_P-type_domA"/>
</dbReference>
<dbReference type="GO" id="GO:0016887">
    <property type="term" value="F:ATP hydrolysis activity"/>
    <property type="evidence" value="ECO:0007669"/>
    <property type="project" value="InterPro"/>
</dbReference>
<evidence type="ECO:0000256" key="9">
    <source>
        <dbReference type="SAM" id="Phobius"/>
    </source>
</evidence>
<comment type="subcellular location">
    <subcellularLocation>
        <location evidence="1">Membrane</location>
    </subcellularLocation>
</comment>
<dbReference type="InterPro" id="IPR036163">
    <property type="entry name" value="HMA_dom_sf"/>
</dbReference>
<feature type="domain" description="HMA" evidence="10">
    <location>
        <begin position="1"/>
        <end position="61"/>
    </location>
</feature>